<dbReference type="EMBL" id="CP001678">
    <property type="protein sequence ID" value="ACT58285.1"/>
    <property type="molecule type" value="Genomic_DNA"/>
</dbReference>
<proteinExistence type="predicted"/>
<reference evidence="3" key="1">
    <citation type="journal article" date="2011" name="J. Bacteriol.">
        <title>Genome sequences of eight morphologically diverse alphaproteobacteria.</title>
        <authorList>
            <consortium name="US DOE Joint Genome Institute"/>
            <person name="Brown P.J."/>
            <person name="Kysela D.T."/>
            <person name="Buechlein A."/>
            <person name="Hemmerich C."/>
            <person name="Brun Y.V."/>
        </authorList>
    </citation>
    <scope>NUCLEOTIDE SEQUENCE [LARGE SCALE GENOMIC DNA]</scope>
    <source>
        <strain evidence="3">ATCC 49814 / DSM 5838 / IFAM 1418</strain>
    </source>
</reference>
<evidence type="ECO:0000313" key="3">
    <source>
        <dbReference type="Proteomes" id="UP000002745"/>
    </source>
</evidence>
<dbReference type="KEGG" id="hba:Hbal_0583"/>
<dbReference type="OrthoDB" id="9824223at2"/>
<organism evidence="2 3">
    <name type="scientific">Hirschia baltica (strain ATCC 49814 / DSM 5838 / IFAM 1418)</name>
    <dbReference type="NCBI Taxonomy" id="582402"/>
    <lineage>
        <taxon>Bacteria</taxon>
        <taxon>Pseudomonadati</taxon>
        <taxon>Pseudomonadota</taxon>
        <taxon>Alphaproteobacteria</taxon>
        <taxon>Hyphomonadales</taxon>
        <taxon>Hyphomonadaceae</taxon>
        <taxon>Hirschia</taxon>
    </lineage>
</organism>
<protein>
    <submittedName>
        <fullName evidence="2">Uncharacterized protein</fullName>
    </submittedName>
</protein>
<dbReference type="AlphaFoldDB" id="C6XNN2"/>
<evidence type="ECO:0000256" key="1">
    <source>
        <dbReference type="SAM" id="SignalP"/>
    </source>
</evidence>
<feature type="chain" id="PRO_5002971528" evidence="1">
    <location>
        <begin position="29"/>
        <end position="222"/>
    </location>
</feature>
<accession>C6XNN2</accession>
<dbReference type="Proteomes" id="UP000002745">
    <property type="component" value="Chromosome"/>
</dbReference>
<feature type="signal peptide" evidence="1">
    <location>
        <begin position="1"/>
        <end position="28"/>
    </location>
</feature>
<gene>
    <name evidence="2" type="ordered locus">Hbal_0583</name>
</gene>
<name>C6XNN2_HIRBI</name>
<sequence>MTHQISTKLKTCLLASTLAIALPNTAFAQANICESQITDGAYSASLYIGEFYPGSELRRQTITITGTPEILPLETKSIKTPSGPVDANIQLELKNSLQDGAILTAGKWNELKMTMTLPRISAGTWYHKNCTIETENFILHKDQKIEGDYTNHCDLMLQDAQRNILEKEDYIDYAFSGDDHWQPLTLRYDLVKLREFNAKVTKASEKQIADFAAGTCTLRPFS</sequence>
<evidence type="ECO:0000313" key="2">
    <source>
        <dbReference type="EMBL" id="ACT58285.1"/>
    </source>
</evidence>
<keyword evidence="1" id="KW-0732">Signal</keyword>
<dbReference type="HOGENOM" id="CLU_1243908_0_0_5"/>
<dbReference type="RefSeq" id="WP_015826435.1">
    <property type="nucleotide sequence ID" value="NC_012982.1"/>
</dbReference>
<keyword evidence="3" id="KW-1185">Reference proteome</keyword>